<dbReference type="OrthoDB" id="329272at2759"/>
<keyword evidence="4" id="KW-1185">Reference proteome</keyword>
<evidence type="ECO:0000313" key="3">
    <source>
        <dbReference type="EMBL" id="RDW88957.1"/>
    </source>
</evidence>
<dbReference type="UniPathway" id="UPA00113">
    <property type="reaction ID" value="UER00529"/>
</dbReference>
<dbReference type="CDD" id="cd04301">
    <property type="entry name" value="NAT_SF"/>
    <property type="match status" value="1"/>
</dbReference>
<sequence length="307" mass="34169">MGTPFISFQGPTSLDDYKSGVPSSQQPSTIPKVFKDAMEVREKVFVEEQGVQLSNEFDSDDARSCHWVIYASVNTSTQPQQTDAEGKIIQRKQSITETVPIGTIRLVPFPHEPHPEPGSVYTFDATTSSAPKFIIDRPTTFHDGKEPYLKLGRLAVIPEFRGHKLAGLLVNAAVAWAQQNPTAFNPSVAEVGMDQLGAETIGDIPVWKGLICAHAQEQVVKVWERWGFKVDEGMGTWYEEGRSRTPRHYAIADVTKASSMLGCSKDSSLKINYCRRIIYQPETIDKLVIHDALVFHVTSVHVSIRLD</sequence>
<dbReference type="STRING" id="1849047.A0A3D8SRN6"/>
<dbReference type="Proteomes" id="UP000256645">
    <property type="component" value="Unassembled WGS sequence"/>
</dbReference>
<evidence type="ECO:0000313" key="4">
    <source>
        <dbReference type="Proteomes" id="UP000256645"/>
    </source>
</evidence>
<dbReference type="GO" id="GO:0016747">
    <property type="term" value="F:acyltransferase activity, transferring groups other than amino-acyl groups"/>
    <property type="evidence" value="ECO:0007669"/>
    <property type="project" value="InterPro"/>
</dbReference>
<dbReference type="InterPro" id="IPR016181">
    <property type="entry name" value="Acyl_CoA_acyltransferase"/>
</dbReference>
<keyword evidence="3" id="KW-0808">Transferase</keyword>
<proteinExistence type="predicted"/>
<feature type="region of interest" description="Disordered" evidence="1">
    <location>
        <begin position="1"/>
        <end position="28"/>
    </location>
</feature>
<dbReference type="Pfam" id="PF00583">
    <property type="entry name" value="Acetyltransf_1"/>
    <property type="match status" value="1"/>
</dbReference>
<gene>
    <name evidence="3" type="ORF">BP6252_00989</name>
</gene>
<dbReference type="Gene3D" id="3.40.630.30">
    <property type="match status" value="1"/>
</dbReference>
<evidence type="ECO:0000259" key="2">
    <source>
        <dbReference type="Pfam" id="PF00583"/>
    </source>
</evidence>
<comment type="caution">
    <text evidence="3">The sequence shown here is derived from an EMBL/GenBank/DDBJ whole genome shotgun (WGS) entry which is preliminary data.</text>
</comment>
<keyword evidence="3" id="KW-0012">Acyltransferase</keyword>
<dbReference type="InterPro" id="IPR000182">
    <property type="entry name" value="GNAT_dom"/>
</dbReference>
<accession>A0A3D8SRN6</accession>
<evidence type="ECO:0000256" key="1">
    <source>
        <dbReference type="SAM" id="MobiDB-lite"/>
    </source>
</evidence>
<name>A0A3D8SRN6_9HELO</name>
<reference evidence="3 4" key="1">
    <citation type="journal article" date="2018" name="IMA Fungus">
        <title>IMA Genome-F 9: Draft genome sequence of Annulohypoxylon stygium, Aspergillus mulundensis, Berkeleyomyces basicola (syn. Thielaviopsis basicola), Ceratocystis smalleyi, two Cercospora beticola strains, Coleophoma cylindrospora, Fusarium fracticaudum, Phialophora cf. hyalina, and Morchella septimelata.</title>
        <authorList>
            <person name="Wingfield B.D."/>
            <person name="Bills G.F."/>
            <person name="Dong Y."/>
            <person name="Huang W."/>
            <person name="Nel W.J."/>
            <person name="Swalarsk-Parry B.S."/>
            <person name="Vaghefi N."/>
            <person name="Wilken P.M."/>
            <person name="An Z."/>
            <person name="de Beer Z.W."/>
            <person name="De Vos L."/>
            <person name="Chen L."/>
            <person name="Duong T.A."/>
            <person name="Gao Y."/>
            <person name="Hammerbacher A."/>
            <person name="Kikkert J.R."/>
            <person name="Li Y."/>
            <person name="Li H."/>
            <person name="Li K."/>
            <person name="Li Q."/>
            <person name="Liu X."/>
            <person name="Ma X."/>
            <person name="Naidoo K."/>
            <person name="Pethybridge S.J."/>
            <person name="Sun J."/>
            <person name="Steenkamp E.T."/>
            <person name="van der Nest M.A."/>
            <person name="van Wyk S."/>
            <person name="Wingfield M.J."/>
            <person name="Xiong C."/>
            <person name="Yue Q."/>
            <person name="Zhang X."/>
        </authorList>
    </citation>
    <scope>NUCLEOTIDE SEQUENCE [LARGE SCALE GENOMIC DNA]</scope>
    <source>
        <strain evidence="3 4">BP6252</strain>
    </source>
</reference>
<feature type="domain" description="N-acetyltransferase" evidence="2">
    <location>
        <begin position="99"/>
        <end position="183"/>
    </location>
</feature>
<organism evidence="3 4">
    <name type="scientific">Coleophoma cylindrospora</name>
    <dbReference type="NCBI Taxonomy" id="1849047"/>
    <lineage>
        <taxon>Eukaryota</taxon>
        <taxon>Fungi</taxon>
        <taxon>Dikarya</taxon>
        <taxon>Ascomycota</taxon>
        <taxon>Pezizomycotina</taxon>
        <taxon>Leotiomycetes</taxon>
        <taxon>Helotiales</taxon>
        <taxon>Dermateaceae</taxon>
        <taxon>Coleophoma</taxon>
    </lineage>
</organism>
<dbReference type="EMBL" id="PDLM01000001">
    <property type="protein sequence ID" value="RDW88957.1"/>
    <property type="molecule type" value="Genomic_DNA"/>
</dbReference>
<dbReference type="GO" id="GO:0006048">
    <property type="term" value="P:UDP-N-acetylglucosamine biosynthetic process"/>
    <property type="evidence" value="ECO:0007669"/>
    <property type="project" value="UniProtKB-UniPathway"/>
</dbReference>
<dbReference type="AlphaFoldDB" id="A0A3D8SRN6"/>
<protein>
    <submittedName>
        <fullName evidence="3">Acyl-CoA N-acyltransferase (Nat)-2</fullName>
    </submittedName>
</protein>
<dbReference type="SUPFAM" id="SSF55729">
    <property type="entry name" value="Acyl-CoA N-acyltransferases (Nat)"/>
    <property type="match status" value="1"/>
</dbReference>